<evidence type="ECO:0000256" key="1">
    <source>
        <dbReference type="SAM" id="SignalP"/>
    </source>
</evidence>
<proteinExistence type="predicted"/>
<dbReference type="Proteomes" id="UP001497482">
    <property type="component" value="Chromosome 3"/>
</dbReference>
<organism evidence="2 3">
    <name type="scientific">Knipowitschia caucasica</name>
    <name type="common">Caucasian dwarf goby</name>
    <name type="synonym">Pomatoschistus caucasicus</name>
    <dbReference type="NCBI Taxonomy" id="637954"/>
    <lineage>
        <taxon>Eukaryota</taxon>
        <taxon>Metazoa</taxon>
        <taxon>Chordata</taxon>
        <taxon>Craniata</taxon>
        <taxon>Vertebrata</taxon>
        <taxon>Euteleostomi</taxon>
        <taxon>Actinopterygii</taxon>
        <taxon>Neopterygii</taxon>
        <taxon>Teleostei</taxon>
        <taxon>Neoteleostei</taxon>
        <taxon>Acanthomorphata</taxon>
        <taxon>Gobiaria</taxon>
        <taxon>Gobiiformes</taxon>
        <taxon>Gobioidei</taxon>
        <taxon>Gobiidae</taxon>
        <taxon>Gobiinae</taxon>
        <taxon>Knipowitschia</taxon>
    </lineage>
</organism>
<dbReference type="EMBL" id="OZ035825">
    <property type="protein sequence ID" value="CAL1602119.1"/>
    <property type="molecule type" value="Genomic_DNA"/>
</dbReference>
<sequence length="103" mass="11966">MQQEEIHPGRLFLSHLLLCPYLGLWTHELPFAHWFIWDQASPSRSCTHTGSCALGLDRGVVAGASHVQVEPTYRMPKRRRHQRQSLVERRQWCAQKLSGKFSE</sequence>
<protein>
    <recommendedName>
        <fullName evidence="4">Secreted protein</fullName>
    </recommendedName>
</protein>
<evidence type="ECO:0000313" key="2">
    <source>
        <dbReference type="EMBL" id="CAL1602119.1"/>
    </source>
</evidence>
<keyword evidence="1" id="KW-0732">Signal</keyword>
<evidence type="ECO:0000313" key="3">
    <source>
        <dbReference type="Proteomes" id="UP001497482"/>
    </source>
</evidence>
<evidence type="ECO:0008006" key="4">
    <source>
        <dbReference type="Google" id="ProtNLM"/>
    </source>
</evidence>
<keyword evidence="3" id="KW-1185">Reference proteome</keyword>
<accession>A0AAV2LNJ7</accession>
<reference evidence="2 3" key="1">
    <citation type="submission" date="2024-04" db="EMBL/GenBank/DDBJ databases">
        <authorList>
            <person name="Waldvogel A.-M."/>
            <person name="Schoenle A."/>
        </authorList>
    </citation>
    <scope>NUCLEOTIDE SEQUENCE [LARGE SCALE GENOMIC DNA]</scope>
</reference>
<dbReference type="AlphaFoldDB" id="A0AAV2LNJ7"/>
<gene>
    <name evidence="2" type="ORF">KC01_LOCUS29944</name>
</gene>
<name>A0AAV2LNJ7_KNICA</name>
<feature type="chain" id="PRO_5043741043" description="Secreted protein" evidence="1">
    <location>
        <begin position="27"/>
        <end position="103"/>
    </location>
</feature>
<feature type="signal peptide" evidence="1">
    <location>
        <begin position="1"/>
        <end position="26"/>
    </location>
</feature>